<dbReference type="GO" id="GO:0006508">
    <property type="term" value="P:proteolysis"/>
    <property type="evidence" value="ECO:0007669"/>
    <property type="project" value="InterPro"/>
</dbReference>
<name>A0A2V4E5Y2_9GAMM</name>
<evidence type="ECO:0000313" key="2">
    <source>
        <dbReference type="EMBL" id="PXZ08692.1"/>
    </source>
</evidence>
<feature type="domain" description="Peptidase C39" evidence="1">
    <location>
        <begin position="226"/>
        <end position="351"/>
    </location>
</feature>
<dbReference type="AlphaFoldDB" id="A0A2V4E5Y2"/>
<dbReference type="Proteomes" id="UP000247932">
    <property type="component" value="Unassembled WGS sequence"/>
</dbReference>
<keyword evidence="3" id="KW-1185">Reference proteome</keyword>
<dbReference type="OrthoDB" id="2664633at2"/>
<dbReference type="GO" id="GO:0005524">
    <property type="term" value="F:ATP binding"/>
    <property type="evidence" value="ECO:0007669"/>
    <property type="project" value="InterPro"/>
</dbReference>
<organism evidence="2 3">
    <name type="scientific">Gilliamella apicola</name>
    <dbReference type="NCBI Taxonomy" id="1196095"/>
    <lineage>
        <taxon>Bacteria</taxon>
        <taxon>Pseudomonadati</taxon>
        <taxon>Pseudomonadota</taxon>
        <taxon>Gammaproteobacteria</taxon>
        <taxon>Orbales</taxon>
        <taxon>Orbaceae</taxon>
        <taxon>Gilliamella</taxon>
    </lineage>
</organism>
<dbReference type="GO" id="GO:0008233">
    <property type="term" value="F:peptidase activity"/>
    <property type="evidence" value="ECO:0007669"/>
    <property type="project" value="InterPro"/>
</dbReference>
<sequence>MCGFNLISNRCLSLLDEARKTKEEYEKWRAGSDRFYKYEHYFLNDYENISALFKGREYENIIYEQDIRNLISDNPNMSREEAEFILYEQAKRGYEAINNKYSKTQELINSFAIVYWAVYGTKASMSEALENRMKFYESKYGKKVDETTGKQIEIDTGSNNKQAGVDANRVKDNIDASGKARESSNFREHVVNEKGLENAGKGTTGSPTQGGAGGNWKVIDEITDPNVIKQVTPTSCGAACGQMLLKDRNIFVNQTKLRTSLKSPEQLARDLSKQGGNWDGGFVGQQAFDALNKTGSWSAMMWDKGNKVGHWVVVKGTDKAGNVLIHAPWKGTSYKMTQKEFKGTWNGVAVFNK</sequence>
<evidence type="ECO:0000313" key="3">
    <source>
        <dbReference type="Proteomes" id="UP000247932"/>
    </source>
</evidence>
<dbReference type="InterPro" id="IPR005074">
    <property type="entry name" value="Peptidase_C39"/>
</dbReference>
<reference evidence="2 3" key="1">
    <citation type="submission" date="2018-05" db="EMBL/GenBank/DDBJ databases">
        <title>Reference genomes for bee gut microbiota database.</title>
        <authorList>
            <person name="Ellegaard K.M."/>
        </authorList>
    </citation>
    <scope>NUCLEOTIDE SEQUENCE [LARGE SCALE GENOMIC DNA]</scope>
    <source>
        <strain evidence="2 3">ESL0182</strain>
    </source>
</reference>
<comment type="caution">
    <text evidence="2">The sequence shown here is derived from an EMBL/GenBank/DDBJ whole genome shotgun (WGS) entry which is preliminary data.</text>
</comment>
<dbReference type="CDD" id="cd02259">
    <property type="entry name" value="Peptidase_C39_like"/>
    <property type="match status" value="1"/>
</dbReference>
<dbReference type="EMBL" id="QGLR01000002">
    <property type="protein sequence ID" value="PXZ08692.1"/>
    <property type="molecule type" value="Genomic_DNA"/>
</dbReference>
<dbReference type="RefSeq" id="WP_110432332.1">
    <property type="nucleotide sequence ID" value="NZ_QGLR01000002.1"/>
</dbReference>
<evidence type="ECO:0000259" key="1">
    <source>
        <dbReference type="Pfam" id="PF03412"/>
    </source>
</evidence>
<accession>A0A2V4E5Y2</accession>
<dbReference type="Gene3D" id="3.90.70.10">
    <property type="entry name" value="Cysteine proteinases"/>
    <property type="match status" value="1"/>
</dbReference>
<protein>
    <recommendedName>
        <fullName evidence="1">Peptidase C39 domain-containing protein</fullName>
    </recommendedName>
</protein>
<dbReference type="Pfam" id="PF03412">
    <property type="entry name" value="Peptidase_C39"/>
    <property type="match status" value="1"/>
</dbReference>
<dbReference type="GO" id="GO:0016020">
    <property type="term" value="C:membrane"/>
    <property type="evidence" value="ECO:0007669"/>
    <property type="project" value="InterPro"/>
</dbReference>
<gene>
    <name evidence="2" type="ORF">DKK70_00845</name>
</gene>
<proteinExistence type="predicted"/>